<gene>
    <name evidence="1" type="ordered locus">Mpe_B0627</name>
</gene>
<dbReference type="KEGG" id="mpt:Mpe_B0627"/>
<proteinExistence type="predicted"/>
<name>A2SPA2_METPP</name>
<organism evidence="1 2">
    <name type="scientific">Methylibium petroleiphilum (strain ATCC BAA-1232 / LMG 22953 / PM1)</name>
    <dbReference type="NCBI Taxonomy" id="420662"/>
    <lineage>
        <taxon>Bacteria</taxon>
        <taxon>Pseudomonadati</taxon>
        <taxon>Pseudomonadota</taxon>
        <taxon>Betaproteobacteria</taxon>
        <taxon>Burkholderiales</taxon>
        <taxon>Sphaerotilaceae</taxon>
        <taxon>Methylibium</taxon>
    </lineage>
</organism>
<dbReference type="EMBL" id="CP000556">
    <property type="protein sequence ID" value="ABM97391.1"/>
    <property type="molecule type" value="Genomic_DNA"/>
</dbReference>
<dbReference type="HOGENOM" id="CLU_896616_0_0_4"/>
<sequence>MPPPEQALNQAIFDVANVKLQSFTASDTAILPANNVTLSWQVADVAAGVQILLNTISVSMSGQRSVAPLFTTTYSLTAAKLGISRQLASLTINVDHSACFQQSIPGDLISEIIISNFRTTFGGNGLNIVLNNLPNIRVTQKRDALVDIDANGIHLDASMHLAINNAPDASLGVKITFIVGVNNGKATATAKAINADVDFPWWVEWSGGLLGFALTEVVEAIIENIAEDEIRDRVKADIQSQLDAINAFVPDTCALISARTVENAIVATVCPKSEDTPCSATLPQLAISTLKVRKTGLPNASVGSARKRRK</sequence>
<reference evidence="1 2" key="1">
    <citation type="journal article" date="2007" name="J. Bacteriol.">
        <title>Whole-genome analysis of the methyl tert-butyl ether-degrading beta-proteobacterium Methylibium petroleiphilum PM1.</title>
        <authorList>
            <person name="Kane S.R."/>
            <person name="Chakicherla A.Y."/>
            <person name="Chain P.S.G."/>
            <person name="Schmidt R."/>
            <person name="Shin M.W."/>
            <person name="Legler T.C."/>
            <person name="Scow K.M."/>
            <person name="Larimer F.W."/>
            <person name="Lucas S.M."/>
            <person name="Richardson P.M."/>
            <person name="Hristova K.R."/>
        </authorList>
    </citation>
    <scope>NUCLEOTIDE SEQUENCE [LARGE SCALE GENOMIC DNA]</scope>
    <source>
        <strain evidence="2">ATCC BAA-1232 / LMG 22953 / PM1</strain>
        <plasmid evidence="1 2">RPME01</plasmid>
    </source>
</reference>
<accession>A2SPA2</accession>
<keyword evidence="2" id="KW-1185">Reference proteome</keyword>
<keyword evidence="1" id="KW-0614">Plasmid</keyword>
<dbReference type="RefSeq" id="WP_011831936.1">
    <property type="nucleotide sequence ID" value="NC_008826.1"/>
</dbReference>
<protein>
    <submittedName>
        <fullName evidence="1">Uncharacterized protein</fullName>
    </submittedName>
</protein>
<evidence type="ECO:0000313" key="1">
    <source>
        <dbReference type="EMBL" id="ABM97391.1"/>
    </source>
</evidence>
<dbReference type="Proteomes" id="UP000000366">
    <property type="component" value="Plasmid RPME01"/>
</dbReference>
<dbReference type="AlphaFoldDB" id="A2SPA2"/>
<geneLocation type="plasmid" evidence="1 2">
    <name>RPME01</name>
</geneLocation>
<evidence type="ECO:0000313" key="2">
    <source>
        <dbReference type="Proteomes" id="UP000000366"/>
    </source>
</evidence>